<evidence type="ECO:0000256" key="1">
    <source>
        <dbReference type="ARBA" id="ARBA00023002"/>
    </source>
</evidence>
<dbReference type="OrthoDB" id="1523398at2"/>
<dbReference type="STRING" id="1332264.BW730_06160"/>
<accession>A0A1Q2CM78</accession>
<dbReference type="Gene3D" id="3.40.50.720">
    <property type="entry name" value="NAD(P)-binding Rossmann-like Domain"/>
    <property type="match status" value="1"/>
</dbReference>
<dbReference type="GO" id="GO:0016491">
    <property type="term" value="F:oxidoreductase activity"/>
    <property type="evidence" value="ECO:0007669"/>
    <property type="project" value="UniProtKB-KW"/>
</dbReference>
<keyword evidence="1" id="KW-0560">Oxidoreductase</keyword>
<evidence type="ECO:0000313" key="4">
    <source>
        <dbReference type="Proteomes" id="UP000188145"/>
    </source>
</evidence>
<protein>
    <recommendedName>
        <fullName evidence="2">Pyrroline-5-carboxylate reductase catalytic N-terminal domain-containing protein</fullName>
    </recommendedName>
</protein>
<evidence type="ECO:0000259" key="2">
    <source>
        <dbReference type="Pfam" id="PF03807"/>
    </source>
</evidence>
<feature type="domain" description="Pyrroline-5-carboxylate reductase catalytic N-terminal" evidence="2">
    <location>
        <begin position="6"/>
        <end position="94"/>
    </location>
</feature>
<gene>
    <name evidence="3" type="ORF">BW730_06160</name>
</gene>
<sequence length="212" mass="22310">MTQSRRLGIIGAGKLGTAIGRLALDAGYEVRIAGSPRQPMLALVIETVLPGARLLPEADVVADSDIVVLAIPFGKADSIDYGPLEGKIVVDAMNAWDAAGGHPDPTWDGTTSSLVRAHNPRMRLVKSLNHLGYSDLIADAHESGHPLRRAIAVVSDDAEARAEVANLVDRLGFDPVEADRSASRCIEPSSPIFGIPVGADELRAALDARPAT</sequence>
<dbReference type="RefSeq" id="WP_158522494.1">
    <property type="nucleotide sequence ID" value="NZ_CP019606.1"/>
</dbReference>
<dbReference type="Pfam" id="PF03807">
    <property type="entry name" value="F420_oxidored"/>
    <property type="match status" value="1"/>
</dbReference>
<name>A0A1Q2CM78_9ACTN</name>
<dbReference type="EMBL" id="CP019606">
    <property type="protein sequence ID" value="AQP47160.1"/>
    <property type="molecule type" value="Genomic_DNA"/>
</dbReference>
<reference evidence="4" key="1">
    <citation type="submission" date="2017-02" db="EMBL/GenBank/DDBJ databases">
        <title>Tessaracoccus aquaemaris sp. nov., isolated from the intestine of a Korean rockfish, Sebastes schlegelii, in a marine aquaculture pond.</title>
        <authorList>
            <person name="Tak E.J."/>
            <person name="Bae J.-W."/>
        </authorList>
    </citation>
    <scope>NUCLEOTIDE SEQUENCE [LARGE SCALE GENOMIC DNA]</scope>
    <source>
        <strain evidence="4">NSG39</strain>
    </source>
</reference>
<organism evidence="3 4">
    <name type="scientific">Tessaracoccus aquimaris</name>
    <dbReference type="NCBI Taxonomy" id="1332264"/>
    <lineage>
        <taxon>Bacteria</taxon>
        <taxon>Bacillati</taxon>
        <taxon>Actinomycetota</taxon>
        <taxon>Actinomycetes</taxon>
        <taxon>Propionibacteriales</taxon>
        <taxon>Propionibacteriaceae</taxon>
        <taxon>Tessaracoccus</taxon>
    </lineage>
</organism>
<dbReference type="InterPro" id="IPR051267">
    <property type="entry name" value="STEAP_metalloreductase"/>
</dbReference>
<evidence type="ECO:0000313" key="3">
    <source>
        <dbReference type="EMBL" id="AQP47160.1"/>
    </source>
</evidence>
<dbReference type="Proteomes" id="UP000188145">
    <property type="component" value="Chromosome"/>
</dbReference>
<dbReference type="InterPro" id="IPR036291">
    <property type="entry name" value="NAD(P)-bd_dom_sf"/>
</dbReference>
<dbReference type="PANTHER" id="PTHR14239">
    <property type="entry name" value="DUDULIN-RELATED"/>
    <property type="match status" value="1"/>
</dbReference>
<keyword evidence="4" id="KW-1185">Reference proteome</keyword>
<dbReference type="SUPFAM" id="SSF51735">
    <property type="entry name" value="NAD(P)-binding Rossmann-fold domains"/>
    <property type="match status" value="1"/>
</dbReference>
<dbReference type="AlphaFoldDB" id="A0A1Q2CM78"/>
<proteinExistence type="predicted"/>
<dbReference type="KEGG" id="tes:BW730_06160"/>
<dbReference type="InterPro" id="IPR028939">
    <property type="entry name" value="P5C_Rdtase_cat_N"/>
</dbReference>